<gene>
    <name evidence="2" type="ORF">GCM10010430_25960</name>
</gene>
<dbReference type="Pfam" id="PF25232">
    <property type="entry name" value="DUF7848"/>
    <property type="match status" value="1"/>
</dbReference>
<evidence type="ECO:0000313" key="2">
    <source>
        <dbReference type="EMBL" id="GAA2243112.1"/>
    </source>
</evidence>
<evidence type="ECO:0000313" key="3">
    <source>
        <dbReference type="Proteomes" id="UP001500305"/>
    </source>
</evidence>
<protein>
    <recommendedName>
        <fullName evidence="1">DUF7848 domain-containing protein</fullName>
    </recommendedName>
</protein>
<dbReference type="InterPro" id="IPR057170">
    <property type="entry name" value="DUF7848"/>
</dbReference>
<accession>A0ABN3DXU1</accession>
<keyword evidence="3" id="KW-1185">Reference proteome</keyword>
<comment type="caution">
    <text evidence="2">The sequence shown here is derived from an EMBL/GenBank/DDBJ whole genome shotgun (WGS) entry which is preliminary data.</text>
</comment>
<name>A0ABN3DXU1_9ACTN</name>
<evidence type="ECO:0000259" key="1">
    <source>
        <dbReference type="Pfam" id="PF25232"/>
    </source>
</evidence>
<sequence length="87" mass="10035">MPRKLFRFLDWTLTLGREPDAPPIQHLYRCLGEDEDGKPCGAEGPVHEAFATAQKWPFDHLKVQQEHRSYAHVAVTPWLMVPQEEPS</sequence>
<dbReference type="RefSeq" id="WP_344636472.1">
    <property type="nucleotide sequence ID" value="NZ_BAAATR010000009.1"/>
</dbReference>
<organism evidence="2 3">
    <name type="scientific">Kitasatospora cystarginea</name>
    <dbReference type="NCBI Taxonomy" id="58350"/>
    <lineage>
        <taxon>Bacteria</taxon>
        <taxon>Bacillati</taxon>
        <taxon>Actinomycetota</taxon>
        <taxon>Actinomycetes</taxon>
        <taxon>Kitasatosporales</taxon>
        <taxon>Streptomycetaceae</taxon>
        <taxon>Kitasatospora</taxon>
    </lineage>
</organism>
<feature type="domain" description="DUF7848" evidence="1">
    <location>
        <begin position="2"/>
        <end position="84"/>
    </location>
</feature>
<proteinExistence type="predicted"/>
<reference evidence="2 3" key="1">
    <citation type="journal article" date="2019" name="Int. J. Syst. Evol. Microbiol.">
        <title>The Global Catalogue of Microorganisms (GCM) 10K type strain sequencing project: providing services to taxonomists for standard genome sequencing and annotation.</title>
        <authorList>
            <consortium name="The Broad Institute Genomics Platform"/>
            <consortium name="The Broad Institute Genome Sequencing Center for Infectious Disease"/>
            <person name="Wu L."/>
            <person name="Ma J."/>
        </authorList>
    </citation>
    <scope>NUCLEOTIDE SEQUENCE [LARGE SCALE GENOMIC DNA]</scope>
    <source>
        <strain evidence="2 3">JCM 7356</strain>
    </source>
</reference>
<dbReference type="EMBL" id="BAAATR010000009">
    <property type="protein sequence ID" value="GAA2243112.1"/>
    <property type="molecule type" value="Genomic_DNA"/>
</dbReference>
<dbReference type="Proteomes" id="UP001500305">
    <property type="component" value="Unassembled WGS sequence"/>
</dbReference>